<dbReference type="Proteomes" id="UP000464378">
    <property type="component" value="Chromosome"/>
</dbReference>
<dbReference type="PROSITE" id="PS50011">
    <property type="entry name" value="PROTEIN_KINASE_DOM"/>
    <property type="match status" value="1"/>
</dbReference>
<dbReference type="Pfam" id="PF00069">
    <property type="entry name" value="Pkinase"/>
    <property type="match status" value="1"/>
</dbReference>
<feature type="repeat" description="WD" evidence="5">
    <location>
        <begin position="619"/>
        <end position="660"/>
    </location>
</feature>
<dbReference type="EMBL" id="LR593887">
    <property type="protein sequence ID" value="VTS08460.1"/>
    <property type="molecule type" value="Genomic_DNA"/>
</dbReference>
<dbReference type="AlphaFoldDB" id="A0A6C2YXM0"/>
<dbReference type="PROSITE" id="PS50082">
    <property type="entry name" value="WD_REPEATS_2"/>
    <property type="match status" value="3"/>
</dbReference>
<dbReference type="SUPFAM" id="SSF50978">
    <property type="entry name" value="WD40 repeat-like"/>
    <property type="match status" value="2"/>
</dbReference>
<dbReference type="InterPro" id="IPR001680">
    <property type="entry name" value="WD40_rpt"/>
</dbReference>
<dbReference type="InterPro" id="IPR002372">
    <property type="entry name" value="PQQ_rpt_dom"/>
</dbReference>
<keyword evidence="1" id="KW-0808">Transferase</keyword>
<feature type="binding site" evidence="6">
    <location>
        <position position="194"/>
    </location>
    <ligand>
        <name>ATP</name>
        <dbReference type="ChEBI" id="CHEBI:30616"/>
    </ligand>
</feature>
<evidence type="ECO:0000256" key="2">
    <source>
        <dbReference type="ARBA" id="ARBA00022741"/>
    </source>
</evidence>
<dbReference type="Gene3D" id="1.10.510.10">
    <property type="entry name" value="Transferase(Phosphotransferase) domain 1"/>
    <property type="match status" value="1"/>
</dbReference>
<dbReference type="PANTHER" id="PTHR43289:SF34">
    <property type="entry name" value="SERINE_THREONINE-PROTEIN KINASE YBDM-RELATED"/>
    <property type="match status" value="1"/>
</dbReference>
<keyword evidence="5" id="KW-0853">WD repeat</keyword>
<accession>A0A6C2YXM0</accession>
<dbReference type="InParanoid" id="A0A6C2YXM0"/>
<dbReference type="GO" id="GO:0005524">
    <property type="term" value="F:ATP binding"/>
    <property type="evidence" value="ECO:0007669"/>
    <property type="project" value="UniProtKB-UniRule"/>
</dbReference>
<feature type="region of interest" description="Disordered" evidence="7">
    <location>
        <begin position="1"/>
        <end position="117"/>
    </location>
</feature>
<dbReference type="InterPro" id="IPR036322">
    <property type="entry name" value="WD40_repeat_dom_sf"/>
</dbReference>
<gene>
    <name evidence="9" type="ORF">GMBLW1_36410</name>
</gene>
<dbReference type="GO" id="GO:0004674">
    <property type="term" value="F:protein serine/threonine kinase activity"/>
    <property type="evidence" value="ECO:0007669"/>
    <property type="project" value="TreeGrafter"/>
</dbReference>
<keyword evidence="2 6" id="KW-0547">Nucleotide-binding</keyword>
<keyword evidence="3 9" id="KW-0418">Kinase</keyword>
<dbReference type="InterPro" id="IPR011009">
    <property type="entry name" value="Kinase-like_dom_sf"/>
</dbReference>
<evidence type="ECO:0000313" key="10">
    <source>
        <dbReference type="Proteomes" id="UP000464378"/>
    </source>
</evidence>
<feature type="domain" description="Protein kinase" evidence="8">
    <location>
        <begin position="165"/>
        <end position="450"/>
    </location>
</feature>
<evidence type="ECO:0000256" key="1">
    <source>
        <dbReference type="ARBA" id="ARBA00022679"/>
    </source>
</evidence>
<evidence type="ECO:0000256" key="7">
    <source>
        <dbReference type="SAM" id="MobiDB-lite"/>
    </source>
</evidence>
<dbReference type="Gene3D" id="3.30.200.20">
    <property type="entry name" value="Phosphorylase Kinase, domain 1"/>
    <property type="match status" value="1"/>
</dbReference>
<feature type="repeat" description="WD" evidence="5">
    <location>
        <begin position="576"/>
        <end position="617"/>
    </location>
</feature>
<keyword evidence="10" id="KW-1185">Reference proteome</keyword>
<evidence type="ECO:0000259" key="8">
    <source>
        <dbReference type="PROSITE" id="PS50011"/>
    </source>
</evidence>
<dbReference type="PROSITE" id="PS50294">
    <property type="entry name" value="WD_REPEATS_REGION"/>
    <property type="match status" value="2"/>
</dbReference>
<dbReference type="RefSeq" id="WP_162660625.1">
    <property type="nucleotide sequence ID" value="NZ_LR593887.1"/>
</dbReference>
<evidence type="ECO:0000256" key="6">
    <source>
        <dbReference type="PROSITE-ProRule" id="PRU10141"/>
    </source>
</evidence>
<evidence type="ECO:0000256" key="4">
    <source>
        <dbReference type="ARBA" id="ARBA00022840"/>
    </source>
</evidence>
<dbReference type="SMART" id="SM00320">
    <property type="entry name" value="WD40"/>
    <property type="match status" value="4"/>
</dbReference>
<dbReference type="SMART" id="SM00220">
    <property type="entry name" value="S_TKc"/>
    <property type="match status" value="1"/>
</dbReference>
<feature type="compositionally biased region" description="Polar residues" evidence="7">
    <location>
        <begin position="105"/>
        <end position="117"/>
    </location>
</feature>
<dbReference type="PANTHER" id="PTHR43289">
    <property type="entry name" value="MITOGEN-ACTIVATED PROTEIN KINASE KINASE KINASE 20-RELATED"/>
    <property type="match status" value="1"/>
</dbReference>
<dbReference type="Pfam" id="PF00400">
    <property type="entry name" value="WD40"/>
    <property type="match status" value="3"/>
</dbReference>
<reference evidence="9" key="1">
    <citation type="submission" date="2019-04" db="EMBL/GenBank/DDBJ databases">
        <authorList>
            <consortium name="Science for Life Laboratories"/>
        </authorList>
    </citation>
    <scope>NUCLEOTIDE SEQUENCE</scope>
    <source>
        <strain evidence="9">MBLW1</strain>
    </source>
</reference>
<dbReference type="Gene3D" id="2.130.10.10">
    <property type="entry name" value="YVTN repeat-like/Quinoprotein amine dehydrogenase"/>
    <property type="match status" value="3"/>
</dbReference>
<feature type="repeat" description="WD" evidence="5">
    <location>
        <begin position="846"/>
        <end position="871"/>
    </location>
</feature>
<evidence type="ECO:0000313" key="9">
    <source>
        <dbReference type="EMBL" id="VIP05552.1"/>
    </source>
</evidence>
<keyword evidence="4 6" id="KW-0067">ATP-binding</keyword>
<organism evidence="9">
    <name type="scientific">Tuwongella immobilis</name>
    <dbReference type="NCBI Taxonomy" id="692036"/>
    <lineage>
        <taxon>Bacteria</taxon>
        <taxon>Pseudomonadati</taxon>
        <taxon>Planctomycetota</taxon>
        <taxon>Planctomycetia</taxon>
        <taxon>Gemmatales</taxon>
        <taxon>Gemmataceae</taxon>
        <taxon>Tuwongella</taxon>
    </lineage>
</organism>
<dbReference type="CDD" id="cd14014">
    <property type="entry name" value="STKc_PknB_like"/>
    <property type="match status" value="1"/>
</dbReference>
<dbReference type="InterPro" id="IPR015943">
    <property type="entry name" value="WD40/YVTN_repeat-like_dom_sf"/>
</dbReference>
<sequence length="1260" mass="140920">MVDESKGMHASDAPDADAPRGWDAHARPHQAAEPNSAPSRGDPSSSAPSSGDPVSADLPNSAPLNSVPPSSAPPSTNLPNSNEFHASGALTAGPGDTDLQPPFQTPNTWQLNPLQSNPLAMDAGNAACQFPPEAIATTPLPITPIRVPRVDSDRPSWLPQTIGRFPILRLIGEGGFGTVYLAKDLTLNRDVAVKVPRLDRGWNPQYRNRLMSEAEAAGRLDHPALVPIYAVEMLDADVPILISQYVPGITLHDWIQQHRRAGKFPPWVEVLACLAEIADGLAHAHDRGVIHCDLKPSNILLELGDPRKPRLTDFGLARLQRECPSQQTQTVENKQLLGTPPYMSPEQARNRRLVTRPSDLYALGVVLFESLCGRTPWTEDELLDEPWRLQEETAPSIAKYRPDTPKNLQLVVSHCLAKSPQARYGDAAILAADLRNVQRGEPISFQSPSLWQHWQRWCRRHPMQATGILTAMLVLMGGVLAIAWQNSMLQIRNQRIEDLLAKSEADGTALKQHQRVLRQQNYSLVMRDIRELPDSGRRAELLRGLKQLIPVDGEVDLRGFEWFYLRHLAQAPQRVLTGHRGDVYGVHFSPDGKLLLSRGKDGTLRFWDPERGVPLREPLIAHRAEVNDIAWTEDGRQFATCSDAGEVRLWDRETGQLLAECAVPDSMVYSVAFLVDSEQIVFADNRTRIRHWNRKTGTVSEVSTDANSISVVRYAREAANIQNVFVLADDARIQRYRLTWNHATQRLHAERQEVWNDDKQRNLTPLNSPNRVITSGPGPGPLWLHDFASKQRIALAEYLRIGNWDSHLLAPDQVSMYIGNRNGTIRRLTLDTMASTAMWNVVDGRIWSLAIDPNSRYLAVACSNGTVQLWDPQRLVDADAIWPNRPYRPTIDWGGILGSGIEPVRHLLPKRPAEIPRVQTVPGQSSMLVQVRERYTKSERDSGDVDPDSTSNHRLQLWDIHPPRLRNWIDLPPEIVQDAEKPHWAVLPRGNGLVQVESESGRLLFRSLPDFAVTDEVATRFPASQYGLRTGPIVVSDSVVSWMPVGRPEAMIAVGTDRGWVECWTVSDSGQWQSRMIAVPEGQPQQLAFSGSALMMVNGTDRVWKLDRRADQWQEFATIRSEAGLSMICVHQNRVIVAGEGSDLVTFDAETGELLWQMVEVNRRVRGVTVSPQGDRVMVATSVRPPDEARNGITIRDLTTGEEIFRLGDFSLSDTRGVAIDHTGEWLLQWGLYRTQPAVMRHHAPRTRESNDDENYDVLP</sequence>
<feature type="compositionally biased region" description="Polar residues" evidence="7">
    <location>
        <begin position="62"/>
        <end position="84"/>
    </location>
</feature>
<dbReference type="PROSITE" id="PS00108">
    <property type="entry name" value="PROTEIN_KINASE_ST"/>
    <property type="match status" value="1"/>
</dbReference>
<dbReference type="EMBL" id="LR586016">
    <property type="protein sequence ID" value="VIP05552.1"/>
    <property type="molecule type" value="Genomic_DNA"/>
</dbReference>
<dbReference type="InterPro" id="IPR000719">
    <property type="entry name" value="Prot_kinase_dom"/>
</dbReference>
<dbReference type="SUPFAM" id="SSF56112">
    <property type="entry name" value="Protein kinase-like (PK-like)"/>
    <property type="match status" value="1"/>
</dbReference>
<evidence type="ECO:0000256" key="3">
    <source>
        <dbReference type="ARBA" id="ARBA00022777"/>
    </source>
</evidence>
<proteinExistence type="predicted"/>
<feature type="compositionally biased region" description="Basic and acidic residues" evidence="7">
    <location>
        <begin position="17"/>
        <end position="26"/>
    </location>
</feature>
<dbReference type="KEGG" id="tim:GMBLW1_36410"/>
<name>A0A6C2YXM0_9BACT</name>
<dbReference type="InterPro" id="IPR017441">
    <property type="entry name" value="Protein_kinase_ATP_BS"/>
</dbReference>
<protein>
    <recommendedName>
        <fullName evidence="8">Protein kinase domain-containing protein</fullName>
    </recommendedName>
</protein>
<dbReference type="PROSITE" id="PS00107">
    <property type="entry name" value="PROTEIN_KINASE_ATP"/>
    <property type="match status" value="1"/>
</dbReference>
<feature type="compositionally biased region" description="Low complexity" evidence="7">
    <location>
        <begin position="36"/>
        <end position="57"/>
    </location>
</feature>
<dbReference type="Pfam" id="PF13360">
    <property type="entry name" value="PQQ_2"/>
    <property type="match status" value="1"/>
</dbReference>
<dbReference type="InterPro" id="IPR008271">
    <property type="entry name" value="Ser/Thr_kinase_AS"/>
</dbReference>
<evidence type="ECO:0000256" key="5">
    <source>
        <dbReference type="PROSITE-ProRule" id="PRU00221"/>
    </source>
</evidence>